<dbReference type="SUPFAM" id="SSF56784">
    <property type="entry name" value="HAD-like"/>
    <property type="match status" value="1"/>
</dbReference>
<dbReference type="OrthoDB" id="10255128at2759"/>
<dbReference type="PANTHER" id="PTHR28181:SF1">
    <property type="entry name" value="COLD TOLERANCE PROTEIN 1"/>
    <property type="match status" value="1"/>
</dbReference>
<dbReference type="InterPro" id="IPR023214">
    <property type="entry name" value="HAD_sf"/>
</dbReference>
<name>A0A6G1IBB7_9PEZI</name>
<accession>A0A6G1IBB7</accession>
<gene>
    <name evidence="1" type="ORF">EJ06DRAFT_578742</name>
</gene>
<sequence length="384" mass="44219">MSSSVFRRLVFTSNGLFTNRLHPPLRHRNIHFHPSPLAKMRVHVFIDWDGTITEKDTMHVVAELGYSNAADANDGKPWDEQVHLRPWDSIVKAYAADLKAHTAAYTPRAEDRHTIEQEHAWLESLRPVELRSIRRVEKAQIFNNVHRRELRAFIRHLASRHDSDPEAKIKLRDGWYRLFVPHRWKIDVLSVNWSADFIHTFIAFAFQHMLPDNAQKNTLRACQRVCKVIANEFFHFPTFANGRTTGRLFKQDILTSADKQRVIREERIVSSPDLIVYVGDSVTDFGALLEADIGIIFRDEPMTSSQKELAGTLERVGVAVKELDKLVLKTEGSEVVLPTCEKPVLYTVRDLEQIVILLRRCKATPPESMTLPSSEEMDTEVRLE</sequence>
<organism evidence="1 2">
    <name type="scientific">Trichodelitschia bisporula</name>
    <dbReference type="NCBI Taxonomy" id="703511"/>
    <lineage>
        <taxon>Eukaryota</taxon>
        <taxon>Fungi</taxon>
        <taxon>Dikarya</taxon>
        <taxon>Ascomycota</taxon>
        <taxon>Pezizomycotina</taxon>
        <taxon>Dothideomycetes</taxon>
        <taxon>Dothideomycetes incertae sedis</taxon>
        <taxon>Phaeotrichales</taxon>
        <taxon>Phaeotrichaceae</taxon>
        <taxon>Trichodelitschia</taxon>
    </lineage>
</organism>
<dbReference type="EMBL" id="ML996687">
    <property type="protein sequence ID" value="KAF2405603.1"/>
    <property type="molecule type" value="Genomic_DNA"/>
</dbReference>
<reference evidence="1" key="1">
    <citation type="journal article" date="2020" name="Stud. Mycol.">
        <title>101 Dothideomycetes genomes: a test case for predicting lifestyles and emergence of pathogens.</title>
        <authorList>
            <person name="Haridas S."/>
            <person name="Albert R."/>
            <person name="Binder M."/>
            <person name="Bloem J."/>
            <person name="Labutti K."/>
            <person name="Salamov A."/>
            <person name="Andreopoulos B."/>
            <person name="Baker S."/>
            <person name="Barry K."/>
            <person name="Bills G."/>
            <person name="Bluhm B."/>
            <person name="Cannon C."/>
            <person name="Castanera R."/>
            <person name="Culley D."/>
            <person name="Daum C."/>
            <person name="Ezra D."/>
            <person name="Gonzalez J."/>
            <person name="Henrissat B."/>
            <person name="Kuo A."/>
            <person name="Liang C."/>
            <person name="Lipzen A."/>
            <person name="Lutzoni F."/>
            <person name="Magnuson J."/>
            <person name="Mondo S."/>
            <person name="Nolan M."/>
            <person name="Ohm R."/>
            <person name="Pangilinan J."/>
            <person name="Park H.-J."/>
            <person name="Ramirez L."/>
            <person name="Alfaro M."/>
            <person name="Sun H."/>
            <person name="Tritt A."/>
            <person name="Yoshinaga Y."/>
            <person name="Zwiers L.-H."/>
            <person name="Turgeon B."/>
            <person name="Goodwin S."/>
            <person name="Spatafora J."/>
            <person name="Crous P."/>
            <person name="Grigoriev I."/>
        </authorList>
    </citation>
    <scope>NUCLEOTIDE SEQUENCE</scope>
    <source>
        <strain evidence="1">CBS 262.69</strain>
    </source>
</reference>
<protein>
    <recommendedName>
        <fullName evidence="3">HAD-like protein</fullName>
    </recommendedName>
</protein>
<evidence type="ECO:0008006" key="3">
    <source>
        <dbReference type="Google" id="ProtNLM"/>
    </source>
</evidence>
<dbReference type="Gene3D" id="3.40.50.1000">
    <property type="entry name" value="HAD superfamily/HAD-like"/>
    <property type="match status" value="1"/>
</dbReference>
<keyword evidence="2" id="KW-1185">Reference proteome</keyword>
<proteinExistence type="predicted"/>
<evidence type="ECO:0000313" key="2">
    <source>
        <dbReference type="Proteomes" id="UP000799640"/>
    </source>
</evidence>
<dbReference type="Proteomes" id="UP000799640">
    <property type="component" value="Unassembled WGS sequence"/>
</dbReference>
<evidence type="ECO:0000313" key="1">
    <source>
        <dbReference type="EMBL" id="KAF2405603.1"/>
    </source>
</evidence>
<dbReference type="AlphaFoldDB" id="A0A6G1IBB7"/>
<dbReference type="InterPro" id="IPR050849">
    <property type="entry name" value="HAD-like_hydrolase_phosphatase"/>
</dbReference>
<dbReference type="PANTHER" id="PTHR28181">
    <property type="entry name" value="UPF0655 PROTEIN YCR015C"/>
    <property type="match status" value="1"/>
</dbReference>
<dbReference type="InterPro" id="IPR036412">
    <property type="entry name" value="HAD-like_sf"/>
</dbReference>